<evidence type="ECO:0000256" key="11">
    <source>
        <dbReference type="ARBA" id="ARBA00047524"/>
    </source>
</evidence>
<dbReference type="GO" id="GO:0098719">
    <property type="term" value="P:sodium ion import across plasma membrane"/>
    <property type="evidence" value="ECO:0007669"/>
    <property type="project" value="TreeGrafter"/>
</dbReference>
<keyword evidence="17" id="KW-1185">Reference proteome</keyword>
<evidence type="ECO:0000256" key="13">
    <source>
        <dbReference type="SAM" id="MobiDB-lite"/>
    </source>
</evidence>
<protein>
    <recommendedName>
        <fullName evidence="15">Cation/H+ exchanger transmembrane domain-containing protein</fullName>
    </recommendedName>
</protein>
<dbReference type="STRING" id="3469.A0A4Y7K6N3"/>
<evidence type="ECO:0000256" key="1">
    <source>
        <dbReference type="ARBA" id="ARBA00004141"/>
    </source>
</evidence>
<keyword evidence="3" id="KW-0633">Potassium transport</keyword>
<proteinExistence type="predicted"/>
<evidence type="ECO:0000259" key="15">
    <source>
        <dbReference type="Pfam" id="PF00999"/>
    </source>
</evidence>
<dbReference type="InterPro" id="IPR004709">
    <property type="entry name" value="NaH_exchanger"/>
</dbReference>
<dbReference type="GO" id="GO:0051453">
    <property type="term" value="P:regulation of intracellular pH"/>
    <property type="evidence" value="ECO:0007669"/>
    <property type="project" value="TreeGrafter"/>
</dbReference>
<evidence type="ECO:0000256" key="10">
    <source>
        <dbReference type="ARBA" id="ARBA00023201"/>
    </source>
</evidence>
<comment type="subcellular location">
    <subcellularLocation>
        <location evidence="1">Membrane</location>
        <topology evidence="1">Multi-pass membrane protein</topology>
    </subcellularLocation>
</comment>
<evidence type="ECO:0000256" key="5">
    <source>
        <dbReference type="ARBA" id="ARBA00022958"/>
    </source>
</evidence>
<organism evidence="16 17">
    <name type="scientific">Papaver somniferum</name>
    <name type="common">Opium poppy</name>
    <dbReference type="NCBI Taxonomy" id="3469"/>
    <lineage>
        <taxon>Eukaryota</taxon>
        <taxon>Viridiplantae</taxon>
        <taxon>Streptophyta</taxon>
        <taxon>Embryophyta</taxon>
        <taxon>Tracheophyta</taxon>
        <taxon>Spermatophyta</taxon>
        <taxon>Magnoliopsida</taxon>
        <taxon>Ranunculales</taxon>
        <taxon>Papaveraceae</taxon>
        <taxon>Papaveroideae</taxon>
        <taxon>Papaver</taxon>
    </lineage>
</organism>
<evidence type="ECO:0000256" key="9">
    <source>
        <dbReference type="ARBA" id="ARBA00023136"/>
    </source>
</evidence>
<evidence type="ECO:0000256" key="7">
    <source>
        <dbReference type="ARBA" id="ARBA00023053"/>
    </source>
</evidence>
<keyword evidence="2" id="KW-0813">Transport</keyword>
<name>A0A4Y7K6N3_PAPSO</name>
<dbReference type="GO" id="GO:0005886">
    <property type="term" value="C:plasma membrane"/>
    <property type="evidence" value="ECO:0007669"/>
    <property type="project" value="TreeGrafter"/>
</dbReference>
<comment type="catalytic activity">
    <reaction evidence="11">
        <text>Na(+)(in) + H(+)(out) = Na(+)(out) + H(+)(in)</text>
        <dbReference type="Rhea" id="RHEA:29419"/>
        <dbReference type="ChEBI" id="CHEBI:15378"/>
        <dbReference type="ChEBI" id="CHEBI:29101"/>
    </reaction>
</comment>
<keyword evidence="10" id="KW-0739">Sodium transport</keyword>
<evidence type="ECO:0000256" key="12">
    <source>
        <dbReference type="ARBA" id="ARBA00047912"/>
    </source>
</evidence>
<dbReference type="OMA" id="HRVESND"/>
<keyword evidence="7" id="KW-0915">Sodium</keyword>
<evidence type="ECO:0000256" key="3">
    <source>
        <dbReference type="ARBA" id="ARBA00022538"/>
    </source>
</evidence>
<evidence type="ECO:0000256" key="4">
    <source>
        <dbReference type="ARBA" id="ARBA00022692"/>
    </source>
</evidence>
<feature type="region of interest" description="Disordered" evidence="13">
    <location>
        <begin position="12"/>
        <end position="31"/>
    </location>
</feature>
<evidence type="ECO:0000256" key="6">
    <source>
        <dbReference type="ARBA" id="ARBA00022989"/>
    </source>
</evidence>
<evidence type="ECO:0000256" key="2">
    <source>
        <dbReference type="ARBA" id="ARBA00022448"/>
    </source>
</evidence>
<dbReference type="Pfam" id="PF00999">
    <property type="entry name" value="Na_H_Exchanger"/>
    <property type="match status" value="1"/>
</dbReference>
<keyword evidence="5" id="KW-0630">Potassium</keyword>
<dbReference type="EMBL" id="CM010720">
    <property type="protein sequence ID" value="RZC67638.1"/>
    <property type="molecule type" value="Genomic_DNA"/>
</dbReference>
<dbReference type="InterPro" id="IPR006153">
    <property type="entry name" value="Cation/H_exchanger_TM"/>
</dbReference>
<accession>A0A4Y7K6N3</accession>
<feature type="transmembrane region" description="Helical" evidence="14">
    <location>
        <begin position="278"/>
        <end position="296"/>
    </location>
</feature>
<dbReference type="GO" id="GO:0005768">
    <property type="term" value="C:endosome"/>
    <property type="evidence" value="ECO:0007669"/>
    <property type="project" value="TreeGrafter"/>
</dbReference>
<comment type="catalytic activity">
    <reaction evidence="12">
        <text>K(+)(in) + H(+)(out) = K(+)(out) + H(+)(in)</text>
        <dbReference type="Rhea" id="RHEA:29467"/>
        <dbReference type="ChEBI" id="CHEBI:15378"/>
        <dbReference type="ChEBI" id="CHEBI:29103"/>
    </reaction>
</comment>
<dbReference type="GO" id="GO:0015385">
    <property type="term" value="F:sodium:proton antiporter activity"/>
    <property type="evidence" value="ECO:0007669"/>
    <property type="project" value="InterPro"/>
</dbReference>
<feature type="transmembrane region" description="Helical" evidence="14">
    <location>
        <begin position="308"/>
        <end position="331"/>
    </location>
</feature>
<keyword evidence="4 14" id="KW-0812">Transmembrane</keyword>
<keyword evidence="9 14" id="KW-0472">Membrane</keyword>
<keyword evidence="8" id="KW-0406">Ion transport</keyword>
<dbReference type="Gramene" id="RZC67638">
    <property type="protein sequence ID" value="RZC67638"/>
    <property type="gene ID" value="C5167_011333"/>
</dbReference>
<dbReference type="AlphaFoldDB" id="A0A4Y7K6N3"/>
<feature type="transmembrane region" description="Helical" evidence="14">
    <location>
        <begin position="35"/>
        <end position="57"/>
    </location>
</feature>
<feature type="domain" description="Cation/H+ exchanger transmembrane" evidence="15">
    <location>
        <begin position="50"/>
        <end position="405"/>
    </location>
</feature>
<dbReference type="PANTHER" id="PTHR10110:SF127">
    <property type="entry name" value="SODIUM_HYDROGEN EXCHANGER 5-RELATED"/>
    <property type="match status" value="1"/>
</dbReference>
<gene>
    <name evidence="16" type="ORF">C5167_011333</name>
</gene>
<evidence type="ECO:0000256" key="8">
    <source>
        <dbReference type="ARBA" id="ARBA00023065"/>
    </source>
</evidence>
<evidence type="ECO:0000256" key="14">
    <source>
        <dbReference type="SAM" id="Phobius"/>
    </source>
</evidence>
<dbReference type="Gene3D" id="6.10.140.1330">
    <property type="match status" value="1"/>
</dbReference>
<sequence length="560" mass="60545">MMEEVIMMSMISPSASNSTSPPGGGGGGGAKEQQAAGVGILLQIMMLVLSFVLGHLLRRHKFYFVPEASASLLIGLIVGGLANVSNTEASISLAPVSGFSKFQYYFVDFAHFSIYANNCLSNKPFFSNFGAIVTFAILGTFISSIVTGVLVYLGGVLLLMYKLPFVECLMFGALISATDPVTVLSIFQELGTDMNLYALVFGESVLNDAMAISLYRTMSSVRSQASSGLNFFLVILRFLETFVGSMSADLFTSDGSIVLLTAIQYYDPLSRYMLAEGLGLSGIVSILFTGIVMKHYTFSNLSENSQRFVAAFFHLISSLAETFVAVNVFSCGYLVNMVRPANRQIPSNHQKALWYSGLRGAMAFALALQSVHDLPEGHGQTIFTATTAIVVLTVLLIGGSTGTMLGALHVVGDGHDDGPLGESFENSSYIAPSYDEGASSGSKLKMKLKEFHKSSAASFTALDKNYLTPFFTTQGGDSDSDDGKIMKPLFVHIPAYILLFRVAYQQQLQVLEEMAGDFEAFMGEDKQLDFFSPSSGFLYGYSKDIFCGKWIELEGGGNWI</sequence>
<evidence type="ECO:0000313" key="16">
    <source>
        <dbReference type="EMBL" id="RZC67638.1"/>
    </source>
</evidence>
<dbReference type="InterPro" id="IPR018422">
    <property type="entry name" value="Cation/H_exchanger_CPA1"/>
</dbReference>
<feature type="transmembrane region" description="Helical" evidence="14">
    <location>
        <begin position="64"/>
        <end position="82"/>
    </location>
</feature>
<keyword evidence="6 14" id="KW-1133">Transmembrane helix</keyword>
<dbReference type="PANTHER" id="PTHR10110">
    <property type="entry name" value="SODIUM/HYDROGEN EXCHANGER"/>
    <property type="match status" value="1"/>
</dbReference>
<dbReference type="PRINTS" id="PR01084">
    <property type="entry name" value="NAHEXCHNGR"/>
</dbReference>
<reference evidence="16 17" key="1">
    <citation type="journal article" date="2018" name="Science">
        <title>The opium poppy genome and morphinan production.</title>
        <authorList>
            <person name="Guo L."/>
            <person name="Winzer T."/>
            <person name="Yang X."/>
            <person name="Li Y."/>
            <person name="Ning Z."/>
            <person name="He Z."/>
            <person name="Teodor R."/>
            <person name="Lu Y."/>
            <person name="Bowser T.A."/>
            <person name="Graham I.A."/>
            <person name="Ye K."/>
        </authorList>
    </citation>
    <scope>NUCLEOTIDE SEQUENCE [LARGE SCALE GENOMIC DNA]</scope>
    <source>
        <strain evidence="17">cv. HN1</strain>
        <tissue evidence="16">Leaves</tissue>
    </source>
</reference>
<dbReference type="GO" id="GO:0015386">
    <property type="term" value="F:potassium:proton antiporter activity"/>
    <property type="evidence" value="ECO:0007669"/>
    <property type="project" value="TreeGrafter"/>
</dbReference>
<evidence type="ECO:0000313" key="17">
    <source>
        <dbReference type="Proteomes" id="UP000316621"/>
    </source>
</evidence>
<feature type="transmembrane region" description="Helical" evidence="14">
    <location>
        <begin position="131"/>
        <end position="161"/>
    </location>
</feature>
<dbReference type="Proteomes" id="UP000316621">
    <property type="component" value="Chromosome 6"/>
</dbReference>